<protein>
    <submittedName>
        <fullName evidence="2">Double-stranded RNA/RNA-DNA hybrid binding protein</fullName>
    </submittedName>
</protein>
<accession>A0ABR4MGC2</accession>
<dbReference type="EMBL" id="JABSNW010000005">
    <property type="protein sequence ID" value="KAL2887340.1"/>
    <property type="molecule type" value="Genomic_DNA"/>
</dbReference>
<evidence type="ECO:0000256" key="1">
    <source>
        <dbReference type="SAM" id="MobiDB-lite"/>
    </source>
</evidence>
<organism evidence="2 3">
    <name type="scientific">Ceratocystis lukuohia</name>
    <dbReference type="NCBI Taxonomy" id="2019550"/>
    <lineage>
        <taxon>Eukaryota</taxon>
        <taxon>Fungi</taxon>
        <taxon>Dikarya</taxon>
        <taxon>Ascomycota</taxon>
        <taxon>Pezizomycotina</taxon>
        <taxon>Sordariomycetes</taxon>
        <taxon>Hypocreomycetidae</taxon>
        <taxon>Microascales</taxon>
        <taxon>Ceratocystidaceae</taxon>
        <taxon>Ceratocystis</taxon>
    </lineage>
</organism>
<gene>
    <name evidence="2" type="ORF">HOO65_050461</name>
</gene>
<evidence type="ECO:0000313" key="3">
    <source>
        <dbReference type="Proteomes" id="UP001610728"/>
    </source>
</evidence>
<comment type="caution">
    <text evidence="2">The sequence shown here is derived from an EMBL/GenBank/DDBJ whole genome shotgun (WGS) entry which is preliminary data.</text>
</comment>
<keyword evidence="3" id="KW-1185">Reference proteome</keyword>
<proteinExistence type="predicted"/>
<dbReference type="Proteomes" id="UP001610728">
    <property type="component" value="Unassembled WGS sequence"/>
</dbReference>
<feature type="region of interest" description="Disordered" evidence="1">
    <location>
        <begin position="27"/>
        <end position="73"/>
    </location>
</feature>
<reference evidence="2 3" key="1">
    <citation type="submission" date="2020-05" db="EMBL/GenBank/DDBJ databases">
        <title>Ceratocystis lukuohia genome.</title>
        <authorList>
            <person name="Harrington T.C."/>
            <person name="Kim K."/>
            <person name="Mayers C.G."/>
        </authorList>
    </citation>
    <scope>NUCLEOTIDE SEQUENCE [LARGE SCALE GENOMIC DNA]</scope>
    <source>
        <strain evidence="2 3">C4212</strain>
    </source>
</reference>
<sequence length="73" mass="7988">MDRTEDAETGDFAACNRRDPLYARKMARRIRQPDPGKVVCRSAGQSELQEQEPPGPKGDNVTGGSKKTVGRSL</sequence>
<evidence type="ECO:0000313" key="2">
    <source>
        <dbReference type="EMBL" id="KAL2887340.1"/>
    </source>
</evidence>
<name>A0ABR4MGC2_9PEZI</name>
<dbReference type="RefSeq" id="XP_070858520.1">
    <property type="nucleotide sequence ID" value="XM_071003570.1"/>
</dbReference>
<dbReference type="GeneID" id="98119073"/>